<dbReference type="Pfam" id="PF00144">
    <property type="entry name" value="Beta-lactamase"/>
    <property type="match status" value="1"/>
</dbReference>
<evidence type="ECO:0000313" key="3">
    <source>
        <dbReference type="EMBL" id="SAL27850.1"/>
    </source>
</evidence>
<dbReference type="InterPro" id="IPR050491">
    <property type="entry name" value="AmpC-like"/>
</dbReference>
<feature type="domain" description="Peptidase S12 Pab87-related C-terminal" evidence="2">
    <location>
        <begin position="388"/>
        <end position="474"/>
    </location>
</feature>
<dbReference type="Proteomes" id="UP000054893">
    <property type="component" value="Unassembled WGS sequence"/>
</dbReference>
<dbReference type="PANTHER" id="PTHR46825:SF15">
    <property type="entry name" value="BETA-LACTAMASE-RELATED DOMAIN-CONTAINING PROTEIN"/>
    <property type="match status" value="1"/>
</dbReference>
<organism evidence="3 4">
    <name type="scientific">Caballeronia sordidicola</name>
    <name type="common">Burkholderia sordidicola</name>
    <dbReference type="NCBI Taxonomy" id="196367"/>
    <lineage>
        <taxon>Bacteria</taxon>
        <taxon>Pseudomonadati</taxon>
        <taxon>Pseudomonadota</taxon>
        <taxon>Betaproteobacteria</taxon>
        <taxon>Burkholderiales</taxon>
        <taxon>Burkholderiaceae</taxon>
        <taxon>Caballeronia</taxon>
    </lineage>
</organism>
<dbReference type="Gene3D" id="2.40.128.600">
    <property type="match status" value="1"/>
</dbReference>
<dbReference type="EMBL" id="FCOC02000005">
    <property type="protein sequence ID" value="SAL27850.1"/>
    <property type="molecule type" value="Genomic_DNA"/>
</dbReference>
<dbReference type="Gene3D" id="3.40.710.10">
    <property type="entry name" value="DD-peptidase/beta-lactamase superfamily"/>
    <property type="match status" value="1"/>
</dbReference>
<dbReference type="RefSeq" id="WP_060818943.1">
    <property type="nucleotide sequence ID" value="NZ_FCOC02000005.1"/>
</dbReference>
<sequence length="576" mass="64445">MTNFLSENLDTLIGDAMQEWQIPGLALAITRDGEEDWIRGYGLRDVEAGLPVTGDTQFILCSVTKSFTALGLAMLVDEGRLDWSMPVRDYLPEFRLHDAAATERVTVIDLLSHHTGLPRHDWIWMPGDLSRAEMLAALRYLEPSKDIRTTYQYCNLGYVAAGMVAERISGQTWEDFTRERIMKPLGMVNIGFSDIDLERAPDSARPYILHDQEKAGEFVRQRARLWPIADTPAGGINVAASDMARYMRLYLADGMVDGVRLVSPARLKALYEPRVHTGKSHFAEFGESHYGLGLATHHYRGERVISHSGGWIGWSTLMSLLPERRSGVAVLINRGGSPLADIVTNAILDHLMGKDAIPWFDRFRELRRAYVAQRPADVAAKRASRRTDAPSRFLSEYAGDYVHPAYGRVTIEAVGDSLAFRYRGISGALIHRHYDAFELDEQPGTLWPDGLAVTFLYDREGRIDRLLAPLEPSVADIVFHRGASGEALDPAFRQACAGVYRGGAIVHVVAIDADGELTLSPTAQPTYRLDPYRERVFAVRELKGYRVEFVRDEDGTVTKIVFHQPNGTFQAQREIA</sequence>
<evidence type="ECO:0000259" key="1">
    <source>
        <dbReference type="Pfam" id="PF00144"/>
    </source>
</evidence>
<dbReference type="InterPro" id="IPR021860">
    <property type="entry name" value="Peptidase_S12_Pab87-rel_C"/>
</dbReference>
<gene>
    <name evidence="3" type="ORF">AWB64_02321</name>
</gene>
<evidence type="ECO:0000313" key="4">
    <source>
        <dbReference type="Proteomes" id="UP000054893"/>
    </source>
</evidence>
<dbReference type="AlphaFoldDB" id="A0A158G8X8"/>
<dbReference type="Pfam" id="PF11954">
    <property type="entry name" value="DUF3471"/>
    <property type="match status" value="1"/>
</dbReference>
<name>A0A158G8X8_CABSO</name>
<dbReference type="PANTHER" id="PTHR46825">
    <property type="entry name" value="D-ALANYL-D-ALANINE-CARBOXYPEPTIDASE/ENDOPEPTIDASE AMPH"/>
    <property type="match status" value="1"/>
</dbReference>
<protein>
    <submittedName>
        <fullName evidence="3">Beta-lactamase</fullName>
    </submittedName>
</protein>
<dbReference type="SUPFAM" id="SSF56601">
    <property type="entry name" value="beta-lactamase/transpeptidase-like"/>
    <property type="match status" value="1"/>
</dbReference>
<accession>A0A158G8X8</accession>
<reference evidence="3 4" key="1">
    <citation type="submission" date="2016-01" db="EMBL/GenBank/DDBJ databases">
        <authorList>
            <person name="Oliw E.H."/>
        </authorList>
    </citation>
    <scope>NUCLEOTIDE SEQUENCE [LARGE SCALE GENOMIC DNA]</scope>
    <source>
        <strain evidence="3">LMG 22029</strain>
    </source>
</reference>
<proteinExistence type="predicted"/>
<feature type="domain" description="Beta-lactamase-related" evidence="1">
    <location>
        <begin position="9"/>
        <end position="341"/>
    </location>
</feature>
<evidence type="ECO:0000259" key="2">
    <source>
        <dbReference type="Pfam" id="PF11954"/>
    </source>
</evidence>
<dbReference type="InterPro" id="IPR001466">
    <property type="entry name" value="Beta-lactam-related"/>
</dbReference>
<dbReference type="InterPro" id="IPR012338">
    <property type="entry name" value="Beta-lactam/transpept-like"/>
</dbReference>